<feature type="transmembrane region" description="Helical" evidence="1">
    <location>
        <begin position="461"/>
        <end position="482"/>
    </location>
</feature>
<feature type="transmembrane region" description="Helical" evidence="1">
    <location>
        <begin position="359"/>
        <end position="379"/>
    </location>
</feature>
<protein>
    <recommendedName>
        <fullName evidence="4">Glycosyltransferase RgtA/B/C/D-like domain-containing protein</fullName>
    </recommendedName>
</protein>
<dbReference type="Proteomes" id="UP000262882">
    <property type="component" value="Unassembled WGS sequence"/>
</dbReference>
<dbReference type="EMBL" id="QVNQ01000003">
    <property type="protein sequence ID" value="RFS85524.1"/>
    <property type="molecule type" value="Genomic_DNA"/>
</dbReference>
<proteinExistence type="predicted"/>
<gene>
    <name evidence="2" type="ORF">D0T12_10870</name>
</gene>
<dbReference type="OrthoDB" id="3462168at2"/>
<keyword evidence="1" id="KW-0472">Membrane</keyword>
<evidence type="ECO:0008006" key="4">
    <source>
        <dbReference type="Google" id="ProtNLM"/>
    </source>
</evidence>
<feature type="transmembrane region" description="Helical" evidence="1">
    <location>
        <begin position="386"/>
        <end position="406"/>
    </location>
</feature>
<feature type="transmembrane region" description="Helical" evidence="1">
    <location>
        <begin position="236"/>
        <end position="254"/>
    </location>
</feature>
<feature type="transmembrane region" description="Helical" evidence="1">
    <location>
        <begin position="295"/>
        <end position="316"/>
    </location>
</feature>
<feature type="transmembrane region" description="Helical" evidence="1">
    <location>
        <begin position="100"/>
        <end position="120"/>
    </location>
</feature>
<name>A0A372GJI0_9ACTN</name>
<sequence length="483" mass="49853">MTTTVLRPVQTPGRAAPPRSMTLLLVAGTLVQVVARLWFARDRTGSAANPDENGYLAAARWLTGGPGGDFSGQTFYPGGYSLVLTPAYWLADDPVTVYRIVMLINALVGAALFPLGYAAARRFGLTRRTAAPLAFAAALLPATTFFGCFALADAVLPTLVLGWLLTLDRFARSGRGDSPVGGDVPHLSVRAYGAAMLGSLVASYAVAVHTRGMVVLAVHVIALVAVAAIDRRKVRAAVAGGGVALAGYAAAAALNAQVRGALYPGGSRDLAGILESRLTTLSGQGWTWAGAAGQIWYLIVSTWGLAGIGLVVVAAALARRGTPVAEKVVPGVLLAVTFGIAYASSGALPDEHRVGNFAYGRYLSCLALVYTLIGAAALVRSGGQTALTLAAASALAIQVTGLWVVLHAGERLRAHRFIGFDFPETMFLTGDRTALHLHEAALAASVLLCGLLALSRLRERLAGAAVAAALAGINVAAMTFLMG</sequence>
<feature type="transmembrane region" description="Helical" evidence="1">
    <location>
        <begin position="328"/>
        <end position="347"/>
    </location>
</feature>
<feature type="transmembrane region" description="Helical" evidence="1">
    <location>
        <begin position="140"/>
        <end position="166"/>
    </location>
</feature>
<keyword evidence="3" id="KW-1185">Reference proteome</keyword>
<feature type="transmembrane region" description="Helical" evidence="1">
    <location>
        <begin position="435"/>
        <end position="454"/>
    </location>
</feature>
<evidence type="ECO:0000256" key="1">
    <source>
        <dbReference type="SAM" id="Phobius"/>
    </source>
</evidence>
<comment type="caution">
    <text evidence="2">The sequence shown here is derived from an EMBL/GenBank/DDBJ whole genome shotgun (WGS) entry which is preliminary data.</text>
</comment>
<feature type="transmembrane region" description="Helical" evidence="1">
    <location>
        <begin position="20"/>
        <end position="39"/>
    </location>
</feature>
<keyword evidence="1" id="KW-1133">Transmembrane helix</keyword>
<dbReference type="RefSeq" id="WP_117399380.1">
    <property type="nucleotide sequence ID" value="NZ_QVNQ01000003.1"/>
</dbReference>
<keyword evidence="1" id="KW-0812">Transmembrane</keyword>
<feature type="transmembrane region" description="Helical" evidence="1">
    <location>
        <begin position="212"/>
        <end position="229"/>
    </location>
</feature>
<dbReference type="AlphaFoldDB" id="A0A372GJI0"/>
<evidence type="ECO:0000313" key="3">
    <source>
        <dbReference type="Proteomes" id="UP000262882"/>
    </source>
</evidence>
<organism evidence="2 3">
    <name type="scientific">Actinomadura spongiicola</name>
    <dbReference type="NCBI Taxonomy" id="2303421"/>
    <lineage>
        <taxon>Bacteria</taxon>
        <taxon>Bacillati</taxon>
        <taxon>Actinomycetota</taxon>
        <taxon>Actinomycetes</taxon>
        <taxon>Streptosporangiales</taxon>
        <taxon>Thermomonosporaceae</taxon>
        <taxon>Actinomadura</taxon>
    </lineage>
</organism>
<reference evidence="2 3" key="1">
    <citation type="submission" date="2018-08" db="EMBL/GenBank/DDBJ databases">
        <title>Actinomadura spongicola sp. nov., isolated from marine sponge Leucetta chagosensis.</title>
        <authorList>
            <person name="Li L."/>
            <person name="Lin H.W."/>
        </authorList>
    </citation>
    <scope>NUCLEOTIDE SEQUENCE [LARGE SCALE GENOMIC DNA]</scope>
    <source>
        <strain evidence="2 3">LHW52907</strain>
    </source>
</reference>
<evidence type="ECO:0000313" key="2">
    <source>
        <dbReference type="EMBL" id="RFS85524.1"/>
    </source>
</evidence>
<accession>A0A372GJI0</accession>